<dbReference type="GO" id="GO:0030896">
    <property type="term" value="C:checkpoint clamp complex"/>
    <property type="evidence" value="ECO:0007669"/>
    <property type="project" value="UniProtKB-UniRule"/>
</dbReference>
<reference key="2">
    <citation type="submission" date="2011-08" db="EMBL/GenBank/DDBJ databases">
        <title>Genome sequence of Naumovozyma castellii.</title>
        <authorList>
            <person name="Gordon J.L."/>
            <person name="Armisen D."/>
            <person name="Proux-Wera E."/>
            <person name="OhEigeartaigh S.S."/>
            <person name="Byrne K.P."/>
            <person name="Wolfe K.H."/>
        </authorList>
    </citation>
    <scope>NUCLEOTIDE SEQUENCE</scope>
    <source>
        <strain>Type strain:CBS 4309</strain>
    </source>
</reference>
<keyword evidence="4 6" id="KW-0234">DNA repair</keyword>
<dbReference type="AlphaFoldDB" id="G0VJL9"/>
<name>G0VJL9_NAUCA</name>
<evidence type="ECO:0000256" key="6">
    <source>
        <dbReference type="PIRNR" id="PIRNR011769"/>
    </source>
</evidence>
<dbReference type="FunCoup" id="G0VJL9">
    <property type="interactions" value="205"/>
</dbReference>
<dbReference type="PRINTS" id="PR01245">
    <property type="entry name" value="RAD1REC1"/>
</dbReference>
<evidence type="ECO:0000313" key="9">
    <source>
        <dbReference type="Proteomes" id="UP000001640"/>
    </source>
</evidence>
<dbReference type="STRING" id="1064592.G0VJL9"/>
<keyword evidence="3 6" id="KW-0227">DNA damage</keyword>
<evidence type="ECO:0000256" key="5">
    <source>
        <dbReference type="ARBA" id="ARBA00023242"/>
    </source>
</evidence>
<evidence type="ECO:0000256" key="1">
    <source>
        <dbReference type="ARBA" id="ARBA00004123"/>
    </source>
</evidence>
<dbReference type="GO" id="GO:0006302">
    <property type="term" value="P:double-strand break repair"/>
    <property type="evidence" value="ECO:0007669"/>
    <property type="project" value="UniProtKB-UniRule"/>
</dbReference>
<keyword evidence="6" id="KW-0238">DNA-binding</keyword>
<evidence type="ECO:0000256" key="7">
    <source>
        <dbReference type="SAM" id="MobiDB-lite"/>
    </source>
</evidence>
<dbReference type="Pfam" id="PF02144">
    <property type="entry name" value="Rad1"/>
    <property type="match status" value="1"/>
</dbReference>
<evidence type="ECO:0000256" key="4">
    <source>
        <dbReference type="ARBA" id="ARBA00023204"/>
    </source>
</evidence>
<dbReference type="RefSeq" id="XP_003678045.1">
    <property type="nucleotide sequence ID" value="XM_003677997.1"/>
</dbReference>
<dbReference type="GeneID" id="96905390"/>
<dbReference type="OMA" id="VHLEHIT"/>
<proteinExistence type="inferred from homology"/>
<sequence>MRLNDDDQVTKFSASTVHLEHITTALNCLTPFGTKDDVLIFIDADGLSFVRENNHVIRIQLLLSRELFMSYLYRSEVIEDEEGANHMKLCVKINHILDSVNVTNRNLDDVVECTISYDGHGSPFVFIFEDSMILERVEYSTYVIKDMDNTGLTLDKDHVIFECIMKGDVLYKALKELKEIDCKECYVYVKTSSDGDEDVFAFISKSELGFSKIRLPSNKSIIEKLQVYENDSTTICHDVPAIGFFDFASFDKIRMSTKIASKVLFRMDVHGLLSVNILSQTDDIVITDKTVATKSFDTTNKRLQLPKDYPGIVIEVCMIEKEALDDYSQREIELLMQTNELGETVRNVKGKSKKRVNPNYNDRNDVNNNLLQMENHKKIRIPESNNIQEEKDDQDNHEEEDQSNNSTYPYGTNDLPLFF</sequence>
<dbReference type="PANTHER" id="PTHR10870">
    <property type="entry name" value="CELL CYCLE CHECKPOINT PROTEIN RAD1"/>
    <property type="match status" value="1"/>
</dbReference>
<comment type="similarity">
    <text evidence="2 6">Belongs to the rad1 family.</text>
</comment>
<dbReference type="HOGENOM" id="CLU_057555_0_0_1"/>
<dbReference type="GO" id="GO:0004518">
    <property type="term" value="F:nuclease activity"/>
    <property type="evidence" value="ECO:0007669"/>
    <property type="project" value="UniProtKB-KW"/>
</dbReference>
<keyword evidence="6" id="KW-0378">Hydrolase</keyword>
<keyword evidence="5 6" id="KW-0539">Nucleus</keyword>
<feature type="region of interest" description="Disordered" evidence="7">
    <location>
        <begin position="348"/>
        <end position="414"/>
    </location>
</feature>
<dbReference type="eggNOG" id="KOG3194">
    <property type="taxonomic scope" value="Eukaryota"/>
</dbReference>
<dbReference type="InParanoid" id="G0VJL9"/>
<dbReference type="GO" id="GO:0003684">
    <property type="term" value="F:damaged DNA binding"/>
    <property type="evidence" value="ECO:0007669"/>
    <property type="project" value="UniProtKB-UniRule"/>
</dbReference>
<dbReference type="GO" id="GO:0007131">
    <property type="term" value="P:reciprocal meiotic recombination"/>
    <property type="evidence" value="ECO:0007669"/>
    <property type="project" value="EnsemblFungi"/>
</dbReference>
<keyword evidence="9" id="KW-1185">Reference proteome</keyword>
<organism evidence="8 9">
    <name type="scientific">Naumovozyma castellii</name>
    <name type="common">Yeast</name>
    <name type="synonym">Saccharomyces castellii</name>
    <dbReference type="NCBI Taxonomy" id="27288"/>
    <lineage>
        <taxon>Eukaryota</taxon>
        <taxon>Fungi</taxon>
        <taxon>Dikarya</taxon>
        <taxon>Ascomycota</taxon>
        <taxon>Saccharomycotina</taxon>
        <taxon>Saccharomycetes</taxon>
        <taxon>Saccharomycetales</taxon>
        <taxon>Saccharomycetaceae</taxon>
        <taxon>Naumovozyma</taxon>
    </lineage>
</organism>
<dbReference type="InterPro" id="IPR003021">
    <property type="entry name" value="Rad1_Rec1_Rad17"/>
</dbReference>
<dbReference type="Proteomes" id="UP000001640">
    <property type="component" value="Chromosome 9"/>
</dbReference>
<protein>
    <recommendedName>
        <fullName evidence="6">DNA damage checkpoint control protein RAD17</fullName>
    </recommendedName>
</protein>
<dbReference type="KEGG" id="ncs:NCAS_0I00310"/>
<comment type="subcellular location">
    <subcellularLocation>
        <location evidence="1 6">Nucleus</location>
    </subcellularLocation>
</comment>
<accession>G0VJL9</accession>
<dbReference type="GO" id="GO:0000077">
    <property type="term" value="P:DNA damage checkpoint signaling"/>
    <property type="evidence" value="ECO:0007669"/>
    <property type="project" value="UniProtKB-UniRule"/>
</dbReference>
<reference evidence="8 9" key="1">
    <citation type="journal article" date="2011" name="Proc. Natl. Acad. Sci. U.S.A.">
        <title>Evolutionary erosion of yeast sex chromosomes by mating-type switching accidents.</title>
        <authorList>
            <person name="Gordon J.L."/>
            <person name="Armisen D."/>
            <person name="Proux-Wera E."/>
            <person name="Oheigeartaigh S.S."/>
            <person name="Byrne K.P."/>
            <person name="Wolfe K.H."/>
        </authorList>
    </citation>
    <scope>NUCLEOTIDE SEQUENCE [LARGE SCALE GENOMIC DNA]</scope>
    <source>
        <strain evidence="9">ATCC 76901 / BCRC 22586 / CBS 4309 / NBRC 1992 / NRRL Y-12630</strain>
    </source>
</reference>
<dbReference type="EMBL" id="HE576760">
    <property type="protein sequence ID" value="CCC71699.1"/>
    <property type="molecule type" value="Genomic_DNA"/>
</dbReference>
<gene>
    <name evidence="8" type="primary">NCAS0I00310</name>
    <name evidence="8" type="ordered locus">NCAS_0I00310</name>
</gene>
<dbReference type="InterPro" id="IPR016587">
    <property type="entry name" value="Rad17"/>
</dbReference>
<feature type="compositionally biased region" description="Low complexity" evidence="7">
    <location>
        <begin position="357"/>
        <end position="369"/>
    </location>
</feature>
<comment type="function">
    <text evidence="6">Component of the checkpoint clamp complex involved in the surveillance mechanism that allows the DNA repair pathways to act to restore the integrity of the DNA prior to DNA synthesis or separation of the replicated chromosomes.</text>
</comment>
<keyword evidence="6" id="KW-0540">Nuclease</keyword>
<evidence type="ECO:0000313" key="8">
    <source>
        <dbReference type="EMBL" id="CCC71699.1"/>
    </source>
</evidence>
<evidence type="ECO:0000256" key="2">
    <source>
        <dbReference type="ARBA" id="ARBA00010991"/>
    </source>
</evidence>
<dbReference type="PIRSF" id="PIRSF011769">
    <property type="entry name" value="Cell_cycle_RAD17"/>
    <property type="match status" value="1"/>
</dbReference>
<evidence type="ECO:0000256" key="3">
    <source>
        <dbReference type="ARBA" id="ARBA00022763"/>
    </source>
</evidence>
<feature type="compositionally biased region" description="Acidic residues" evidence="7">
    <location>
        <begin position="390"/>
        <end position="402"/>
    </location>
</feature>
<dbReference type="GO" id="GO:0003690">
    <property type="term" value="F:double-stranded DNA binding"/>
    <property type="evidence" value="ECO:0007669"/>
    <property type="project" value="EnsemblFungi"/>
</dbReference>
<dbReference type="OrthoDB" id="337581at2759"/>
<dbReference type="Gene3D" id="3.70.10.10">
    <property type="match status" value="1"/>
</dbReference>
<dbReference type="PANTHER" id="PTHR10870:SF0">
    <property type="entry name" value="CELL CYCLE CHECKPOINT PROTEIN RAD1"/>
    <property type="match status" value="1"/>
</dbReference>
<dbReference type="GO" id="GO:0016787">
    <property type="term" value="F:hydrolase activity"/>
    <property type="evidence" value="ECO:0007669"/>
    <property type="project" value="UniProtKB-KW"/>
</dbReference>